<comment type="caution">
    <text evidence="7">The sequence shown here is derived from an EMBL/GenBank/DDBJ whole genome shotgun (WGS) entry which is preliminary data.</text>
</comment>
<evidence type="ECO:0000256" key="2">
    <source>
        <dbReference type="ARBA" id="ARBA00009320"/>
    </source>
</evidence>
<dbReference type="Gene3D" id="3.20.10.10">
    <property type="entry name" value="D-amino Acid Aminotransferase, subunit A, domain 2"/>
    <property type="match status" value="1"/>
</dbReference>
<dbReference type="Pfam" id="PF01063">
    <property type="entry name" value="Aminotran_4"/>
    <property type="match status" value="1"/>
</dbReference>
<dbReference type="Gene3D" id="3.30.470.10">
    <property type="match status" value="1"/>
</dbReference>
<sequence>MSRPPAQASPIGSDAPFVLLDDARAHGAADARLYRDPVAIFTADGIDQLETLFAQMERARANGLYLAGYLDYEAGLGLEARLAPLARLRPQSPIAWFGAFEQVERIAPDAVPALLGDPAGAWIGAPQPRIDAATYVARVEAILDHIRAGDIYQANLTFTCDVAIDGDPLAAYARLRQRARAGYGGIVHTGDDWLLSLSPELFFALDGDRVTARPMKGTATRGADPATDLDQRTTLASDAKQRAENLMIVDLMRNDLSRVARPGSVKVPSLFAVETYPTVHQLVSTITARLEQGKDALDLLRVAYPCGSITGAPKIRAMEIIAAIEDAPRGVYTGSIGFIAPDGEAAFNVAIRTLHVARHGQGEIGEANPLHPTRKTATLGLGAGIVADSDPHAEWRECLAKGAFVGETGAGFDLVETMAFDPLEGLLRLDRHLARMKASAAAFGFAFDRHRARNELQAATFRLRHASKVRLLASPGGALAIEIRDMPRLPDVPVSVGLVARSVSRDDVRLRHKTTDRGFYDDARAATSGWEAVLVDDAGFVTEGSFTNIFVDRDGTLLTPPAELGLLPGVLREELIEQHRAVESRLRVADLGDGFYLGNSLRGLIPARLVEQGTLDG</sequence>
<evidence type="ECO:0000256" key="3">
    <source>
        <dbReference type="ARBA" id="ARBA00014472"/>
    </source>
</evidence>
<dbReference type="InterPro" id="IPR015890">
    <property type="entry name" value="Chorismate_C"/>
</dbReference>
<dbReference type="SUPFAM" id="SSF56322">
    <property type="entry name" value="ADC synthase"/>
    <property type="match status" value="1"/>
</dbReference>
<dbReference type="OrthoDB" id="9803598at2"/>
<dbReference type="InterPro" id="IPR005801">
    <property type="entry name" value="ADC_synthase"/>
</dbReference>
<dbReference type="PRINTS" id="PR00095">
    <property type="entry name" value="ANTSNTHASEI"/>
</dbReference>
<evidence type="ECO:0000313" key="8">
    <source>
        <dbReference type="Proteomes" id="UP000321129"/>
    </source>
</evidence>
<evidence type="ECO:0000313" key="7">
    <source>
        <dbReference type="EMBL" id="TXC73582.1"/>
    </source>
</evidence>
<keyword evidence="4 5" id="KW-0663">Pyridoxal phosphate</keyword>
<dbReference type="RefSeq" id="WP_147121419.1">
    <property type="nucleotide sequence ID" value="NZ_VOPY01000001.1"/>
</dbReference>
<dbReference type="PROSITE" id="PS00770">
    <property type="entry name" value="AA_TRANSFER_CLASS_4"/>
    <property type="match status" value="1"/>
</dbReference>
<evidence type="ECO:0000256" key="1">
    <source>
        <dbReference type="ARBA" id="ARBA00001933"/>
    </source>
</evidence>
<dbReference type="PANTHER" id="PTHR11236">
    <property type="entry name" value="AMINOBENZOATE/ANTHRANILATE SYNTHASE"/>
    <property type="match status" value="1"/>
</dbReference>
<proteinExistence type="inferred from homology"/>
<comment type="similarity">
    <text evidence="2">Belongs to the class-IV pyridoxal-phosphate-dependent aminotransferase family.</text>
</comment>
<dbReference type="AlphaFoldDB" id="A0A5C6UKG7"/>
<dbReference type="InterPro" id="IPR036038">
    <property type="entry name" value="Aminotransferase-like"/>
</dbReference>
<feature type="domain" description="Chorismate-utilising enzyme C-terminal" evidence="6">
    <location>
        <begin position="133"/>
        <end position="401"/>
    </location>
</feature>
<dbReference type="InterPro" id="IPR005802">
    <property type="entry name" value="ADC_synth_comp_1"/>
</dbReference>
<dbReference type="InterPro" id="IPR043131">
    <property type="entry name" value="BCAT-like_N"/>
</dbReference>
<dbReference type="InterPro" id="IPR043132">
    <property type="entry name" value="BCAT-like_C"/>
</dbReference>
<gene>
    <name evidence="7" type="primary">pabB</name>
    <name evidence="7" type="ORF">FSZ31_02225</name>
</gene>
<evidence type="ECO:0000259" key="6">
    <source>
        <dbReference type="Pfam" id="PF00425"/>
    </source>
</evidence>
<protein>
    <recommendedName>
        <fullName evidence="3">Probable branched-chain-amino-acid aminotransferase</fullName>
    </recommendedName>
</protein>
<accession>A0A5C6UKG7</accession>
<dbReference type="GO" id="GO:0000162">
    <property type="term" value="P:L-tryptophan biosynthetic process"/>
    <property type="evidence" value="ECO:0007669"/>
    <property type="project" value="TreeGrafter"/>
</dbReference>
<dbReference type="InterPro" id="IPR001544">
    <property type="entry name" value="Aminotrans_IV"/>
</dbReference>
<dbReference type="SUPFAM" id="SSF56752">
    <property type="entry name" value="D-aminoacid aminotransferase-like PLP-dependent enzymes"/>
    <property type="match status" value="1"/>
</dbReference>
<evidence type="ECO:0000256" key="4">
    <source>
        <dbReference type="ARBA" id="ARBA00022898"/>
    </source>
</evidence>
<dbReference type="Gene3D" id="3.60.120.10">
    <property type="entry name" value="Anthranilate synthase"/>
    <property type="match status" value="1"/>
</dbReference>
<dbReference type="Pfam" id="PF00425">
    <property type="entry name" value="Chorismate_bind"/>
    <property type="match status" value="1"/>
</dbReference>
<keyword evidence="8" id="KW-1185">Reference proteome</keyword>
<dbReference type="GO" id="GO:0046820">
    <property type="term" value="F:4-amino-4-deoxychorismate synthase activity"/>
    <property type="evidence" value="ECO:0007669"/>
    <property type="project" value="TreeGrafter"/>
</dbReference>
<dbReference type="GO" id="GO:0009396">
    <property type="term" value="P:folic acid-containing compound biosynthetic process"/>
    <property type="evidence" value="ECO:0007669"/>
    <property type="project" value="InterPro"/>
</dbReference>
<comment type="cofactor">
    <cofactor evidence="1 5">
        <name>pyridoxal 5'-phosphate</name>
        <dbReference type="ChEBI" id="CHEBI:597326"/>
    </cofactor>
</comment>
<dbReference type="Proteomes" id="UP000321129">
    <property type="component" value="Unassembled WGS sequence"/>
</dbReference>
<name>A0A5C6UKG7_9SPHN</name>
<dbReference type="EMBL" id="VOPY01000001">
    <property type="protein sequence ID" value="TXC73582.1"/>
    <property type="molecule type" value="Genomic_DNA"/>
</dbReference>
<keyword evidence="7" id="KW-0032">Aminotransferase</keyword>
<dbReference type="NCBIfam" id="TIGR00553">
    <property type="entry name" value="pabB"/>
    <property type="match status" value="1"/>
</dbReference>
<dbReference type="PANTHER" id="PTHR11236:SF50">
    <property type="entry name" value="AMINODEOXYCHORISMATE SYNTHASE COMPONENT 1"/>
    <property type="match status" value="1"/>
</dbReference>
<organism evidence="7 8">
    <name type="scientific">Flavisphingopyxis soli</name>
    <dbReference type="NCBI Taxonomy" id="2601267"/>
    <lineage>
        <taxon>Bacteria</taxon>
        <taxon>Pseudomonadati</taxon>
        <taxon>Pseudomonadota</taxon>
        <taxon>Alphaproteobacteria</taxon>
        <taxon>Sphingomonadales</taxon>
        <taxon>Sphingopyxidaceae</taxon>
        <taxon>Flavisphingopyxis</taxon>
    </lineage>
</organism>
<dbReference type="InterPro" id="IPR018300">
    <property type="entry name" value="Aminotrans_IV_CS"/>
</dbReference>
<reference evidence="7 8" key="1">
    <citation type="submission" date="2019-08" db="EMBL/GenBank/DDBJ databases">
        <title>Sphingorhabdus soil sp. nov., isolated from arctic soil.</title>
        <authorList>
            <person name="Liu Y."/>
        </authorList>
    </citation>
    <scope>NUCLEOTIDE SEQUENCE [LARGE SCALE GENOMIC DNA]</scope>
    <source>
        <strain evidence="7 8">D-2Q-5-6</strain>
    </source>
</reference>
<evidence type="ECO:0000256" key="5">
    <source>
        <dbReference type="RuleBase" id="RU004516"/>
    </source>
</evidence>
<keyword evidence="7" id="KW-0808">Transferase</keyword>
<dbReference type="InterPro" id="IPR019999">
    <property type="entry name" value="Anth_synth_I-like"/>
</dbReference>